<keyword evidence="1" id="KW-0732">Signal</keyword>
<organism evidence="3 4">
    <name type="scientific">Hymenobacter polaris</name>
    <dbReference type="NCBI Taxonomy" id="2682546"/>
    <lineage>
        <taxon>Bacteria</taxon>
        <taxon>Pseudomonadati</taxon>
        <taxon>Bacteroidota</taxon>
        <taxon>Cytophagia</taxon>
        <taxon>Cytophagales</taxon>
        <taxon>Hymenobacteraceae</taxon>
        <taxon>Hymenobacter</taxon>
    </lineage>
</organism>
<dbReference type="InterPro" id="IPR045916">
    <property type="entry name" value="DUF5777"/>
</dbReference>
<dbReference type="EMBL" id="JABBGH010000004">
    <property type="protein sequence ID" value="NML67992.1"/>
    <property type="molecule type" value="Genomic_DNA"/>
</dbReference>
<evidence type="ECO:0000256" key="1">
    <source>
        <dbReference type="SAM" id="SignalP"/>
    </source>
</evidence>
<gene>
    <name evidence="3" type="ORF">HHL22_22560</name>
</gene>
<evidence type="ECO:0000313" key="4">
    <source>
        <dbReference type="Proteomes" id="UP000559626"/>
    </source>
</evidence>
<evidence type="ECO:0000259" key="2">
    <source>
        <dbReference type="Pfam" id="PF19089"/>
    </source>
</evidence>
<protein>
    <recommendedName>
        <fullName evidence="2">DUF5777 domain-containing protein</fullName>
    </recommendedName>
</protein>
<evidence type="ECO:0000313" key="3">
    <source>
        <dbReference type="EMBL" id="NML67992.1"/>
    </source>
</evidence>
<dbReference type="Proteomes" id="UP000559626">
    <property type="component" value="Unassembled WGS sequence"/>
</dbReference>
<sequence>MSTFRLAGLVGGLMLAGLGAQAQDQDLSKLFAGASDSLAAARQPVAATFKSPRIVNLRSNESIARHELDFQVMHRFGDIAGKDGGIRTFYGLDFSTDIRIGFDYGLTDRLTVGLARAKGNTAQRELYEGSLKYKLLEQNRGGSRPVGVALFGNAVVSGMTATTDESLASTFRRPADRWSFVGQVIVTRKFNDRLSLALLPTVGHRVLVEQHDDNTVPALGVGGRFRFTQRLSLIADYVLVHRSSASRAYYRTLGVEFYNPLGVGLEVETGGHVFALTFTNSAAILENQFIPETRASWTKGQFRWGFTISRRFALGKHKK</sequence>
<dbReference type="AlphaFoldDB" id="A0A7Y0FPF1"/>
<comment type="caution">
    <text evidence="3">The sequence shown here is derived from an EMBL/GenBank/DDBJ whole genome shotgun (WGS) entry which is preliminary data.</text>
</comment>
<reference evidence="3 4" key="1">
    <citation type="submission" date="2020-04" db="EMBL/GenBank/DDBJ databases">
        <title>Hymenobacter polaris sp. nov., isolated from Arctic soil.</title>
        <authorList>
            <person name="Dahal R.H."/>
        </authorList>
    </citation>
    <scope>NUCLEOTIDE SEQUENCE [LARGE SCALE GENOMIC DNA]</scope>
    <source>
        <strain evidence="3 4">RP-2-7</strain>
    </source>
</reference>
<accession>A0A7Y0FPF1</accession>
<dbReference type="RefSeq" id="WP_169533692.1">
    <property type="nucleotide sequence ID" value="NZ_JABBGH010000004.1"/>
</dbReference>
<proteinExistence type="predicted"/>
<feature type="signal peptide" evidence="1">
    <location>
        <begin position="1"/>
        <end position="22"/>
    </location>
</feature>
<feature type="domain" description="DUF5777" evidence="2">
    <location>
        <begin position="49"/>
        <end position="312"/>
    </location>
</feature>
<dbReference type="Pfam" id="PF19089">
    <property type="entry name" value="DUF5777"/>
    <property type="match status" value="1"/>
</dbReference>
<dbReference type="SUPFAM" id="SSF56935">
    <property type="entry name" value="Porins"/>
    <property type="match status" value="1"/>
</dbReference>
<keyword evidence="4" id="KW-1185">Reference proteome</keyword>
<name>A0A7Y0FPF1_9BACT</name>
<feature type="chain" id="PRO_5030921275" description="DUF5777 domain-containing protein" evidence="1">
    <location>
        <begin position="23"/>
        <end position="319"/>
    </location>
</feature>